<dbReference type="EMBL" id="CALSDN010000007">
    <property type="protein sequence ID" value="CAH6721882.1"/>
    <property type="molecule type" value="Genomic_DNA"/>
</dbReference>
<comment type="caution">
    <text evidence="1">The sequence shown here is derived from an EMBL/GenBank/DDBJ whole genome shotgun (WGS) entry which is preliminary data.</text>
</comment>
<keyword evidence="2" id="KW-1185">Reference proteome</keyword>
<reference evidence="1" key="1">
    <citation type="submission" date="2022-06" db="EMBL/GenBank/DDBJ databases">
        <authorList>
            <person name="Legras J.-L."/>
            <person name="Devillers H."/>
            <person name="Grondin C."/>
        </authorList>
    </citation>
    <scope>NUCLEOTIDE SEQUENCE</scope>
    <source>
        <strain evidence="1">CLIB 1444</strain>
    </source>
</reference>
<accession>A0ACA9YA01</accession>
<sequence length="332" mass="36959">MNKFILFKPVGLGKIGFFSNKNLMLFKQIPKLAKSAEVKPVKNHFLRSNIEILQSSLNPFKTTGRFFSSSTRSSIFDKGNVWKNYNKYYGNSQWDRLKGPAIFTALFCVGTTLLVPVLFNYTPLAIYKRSPSLLIYTIIGLNGLVFLMWQSPSFFTFLTKFGLLFKDKVYSNWSMLGSAFSHQSFVHILCNMFVLQSFGTTLCSIIGPANFLIMYLNSAVISSFISILVPTLARTSMSVGSLGASGAIFSVVGTFSYLIPKAPIALFFIPIPGGAWIAFLGSVAYNVAGVAFRWGSFDYAAHLGGSLAGVLYGWWYSKKLQQRRARVRHVGF</sequence>
<proteinExistence type="predicted"/>
<evidence type="ECO:0000313" key="1">
    <source>
        <dbReference type="EMBL" id="CAH6721882.1"/>
    </source>
</evidence>
<gene>
    <name evidence="1" type="ORF">CLIB1444_07S04566</name>
</gene>
<evidence type="ECO:0000313" key="2">
    <source>
        <dbReference type="Proteomes" id="UP001152531"/>
    </source>
</evidence>
<name>A0ACA9YA01_9ASCO</name>
<protein>
    <submittedName>
        <fullName evidence="1">Rhomboid protein 1, mitochondrial</fullName>
    </submittedName>
</protein>
<organism evidence="1 2">
    <name type="scientific">[Candida] jaroonii</name>
    <dbReference type="NCBI Taxonomy" id="467808"/>
    <lineage>
        <taxon>Eukaryota</taxon>
        <taxon>Fungi</taxon>
        <taxon>Dikarya</taxon>
        <taxon>Ascomycota</taxon>
        <taxon>Saccharomycotina</taxon>
        <taxon>Pichiomycetes</taxon>
        <taxon>Debaryomycetaceae</taxon>
        <taxon>Yamadazyma</taxon>
    </lineage>
</organism>
<dbReference type="Proteomes" id="UP001152531">
    <property type="component" value="Unassembled WGS sequence"/>
</dbReference>